<dbReference type="PROSITE" id="PS50977">
    <property type="entry name" value="HTH_TETR_2"/>
    <property type="match status" value="1"/>
</dbReference>
<reference evidence="6" key="1">
    <citation type="submission" date="2021-11" db="EMBL/GenBank/DDBJ databases">
        <title>Streptomyces corallinus and Kineosporia corallina sp. nov., two new coral-derived marine actinobacteria.</title>
        <authorList>
            <person name="Buangrab K."/>
            <person name="Sutthacheep M."/>
            <person name="Yeemin T."/>
            <person name="Harunari E."/>
            <person name="Igarashi Y."/>
            <person name="Sripreechasak P."/>
            <person name="Kanchanasin P."/>
            <person name="Tanasupawat S."/>
            <person name="Phongsopitanun W."/>
        </authorList>
    </citation>
    <scope>NUCLEOTIDE SEQUENCE</scope>
    <source>
        <strain evidence="6">JCM 31032</strain>
    </source>
</reference>
<proteinExistence type="predicted"/>
<evidence type="ECO:0000256" key="4">
    <source>
        <dbReference type="PROSITE-ProRule" id="PRU00335"/>
    </source>
</evidence>
<dbReference type="PANTHER" id="PTHR30055">
    <property type="entry name" value="HTH-TYPE TRANSCRIPTIONAL REGULATOR RUTR"/>
    <property type="match status" value="1"/>
</dbReference>
<feature type="DNA-binding region" description="H-T-H motif" evidence="4">
    <location>
        <begin position="41"/>
        <end position="60"/>
    </location>
</feature>
<evidence type="ECO:0000313" key="7">
    <source>
        <dbReference type="Proteomes" id="UP001138997"/>
    </source>
</evidence>
<comment type="caution">
    <text evidence="6">The sequence shown here is derived from an EMBL/GenBank/DDBJ whole genome shotgun (WGS) entry which is preliminary data.</text>
</comment>
<dbReference type="InterPro" id="IPR050109">
    <property type="entry name" value="HTH-type_TetR-like_transc_reg"/>
</dbReference>
<dbReference type="SUPFAM" id="SSF46689">
    <property type="entry name" value="Homeodomain-like"/>
    <property type="match status" value="1"/>
</dbReference>
<keyword evidence="1" id="KW-0805">Transcription regulation</keyword>
<keyword evidence="3" id="KW-0804">Transcription</keyword>
<name>A0A9X1SYV7_9ACTN</name>
<feature type="domain" description="HTH tetR-type" evidence="5">
    <location>
        <begin position="18"/>
        <end position="78"/>
    </location>
</feature>
<dbReference type="SUPFAM" id="SSF48498">
    <property type="entry name" value="Tetracyclin repressor-like, C-terminal domain"/>
    <property type="match status" value="1"/>
</dbReference>
<dbReference type="InterPro" id="IPR001647">
    <property type="entry name" value="HTH_TetR"/>
</dbReference>
<evidence type="ECO:0000256" key="3">
    <source>
        <dbReference type="ARBA" id="ARBA00023163"/>
    </source>
</evidence>
<dbReference type="GO" id="GO:0000976">
    <property type="term" value="F:transcription cis-regulatory region binding"/>
    <property type="evidence" value="ECO:0007669"/>
    <property type="project" value="TreeGrafter"/>
</dbReference>
<gene>
    <name evidence="6" type="ORF">LR394_10690</name>
</gene>
<dbReference type="InterPro" id="IPR009057">
    <property type="entry name" value="Homeodomain-like_sf"/>
</dbReference>
<dbReference type="Gene3D" id="1.10.357.10">
    <property type="entry name" value="Tetracycline Repressor, domain 2"/>
    <property type="match status" value="1"/>
</dbReference>
<dbReference type="InterPro" id="IPR036271">
    <property type="entry name" value="Tet_transcr_reg_TetR-rel_C_sf"/>
</dbReference>
<evidence type="ECO:0000313" key="6">
    <source>
        <dbReference type="EMBL" id="MCD5311368.1"/>
    </source>
</evidence>
<dbReference type="EMBL" id="JAJOMB010000004">
    <property type="protein sequence ID" value="MCD5311368.1"/>
    <property type="molecule type" value="Genomic_DNA"/>
</dbReference>
<sequence length="249" mass="26992">MTPAEKTAPRSPRADDDSALRTAMLQAAERLLAESTDNDIATRAVCEAVGATQPRLYRLFGDKRGLLDAVADAGFERYARHKAQLEQTADPVADLYVGWDDHMAFAMANPALYQLMFTPRPRSHSQARTRILELLGAALLRCSAVGALKVEVDQAAQLILSANVGVAFNRIAQPGLFPESLSHQARDAVFGAVLTEPATSVLEHPISDAARQLHSQLALNGSGALESEETSLLVRWLERIVKDVPRSGK</sequence>
<dbReference type="PANTHER" id="PTHR30055:SF209">
    <property type="entry name" value="POSSIBLE TRANSCRIPTIONAL REGULATORY PROTEIN (PROBABLY TETR-FAMILY)"/>
    <property type="match status" value="1"/>
</dbReference>
<protein>
    <submittedName>
        <fullName evidence="6">TetR/AcrR family transcriptional regulator</fullName>
    </submittedName>
</protein>
<dbReference type="Pfam" id="PF13305">
    <property type="entry name" value="TetR_C_33"/>
    <property type="match status" value="1"/>
</dbReference>
<dbReference type="Proteomes" id="UP001138997">
    <property type="component" value="Unassembled WGS sequence"/>
</dbReference>
<dbReference type="Pfam" id="PF00440">
    <property type="entry name" value="TetR_N"/>
    <property type="match status" value="1"/>
</dbReference>
<dbReference type="GO" id="GO:0003700">
    <property type="term" value="F:DNA-binding transcription factor activity"/>
    <property type="evidence" value="ECO:0007669"/>
    <property type="project" value="TreeGrafter"/>
</dbReference>
<evidence type="ECO:0000259" key="5">
    <source>
        <dbReference type="PROSITE" id="PS50977"/>
    </source>
</evidence>
<dbReference type="RefSeq" id="WP_231440541.1">
    <property type="nucleotide sequence ID" value="NZ_JAJOMB010000004.1"/>
</dbReference>
<accession>A0A9X1SYV7</accession>
<dbReference type="InterPro" id="IPR025996">
    <property type="entry name" value="MT1864/Rv1816-like_C"/>
</dbReference>
<keyword evidence="7" id="KW-1185">Reference proteome</keyword>
<evidence type="ECO:0000256" key="2">
    <source>
        <dbReference type="ARBA" id="ARBA00023125"/>
    </source>
</evidence>
<organism evidence="6 7">
    <name type="scientific">Kineosporia babensis</name>
    <dbReference type="NCBI Taxonomy" id="499548"/>
    <lineage>
        <taxon>Bacteria</taxon>
        <taxon>Bacillati</taxon>
        <taxon>Actinomycetota</taxon>
        <taxon>Actinomycetes</taxon>
        <taxon>Kineosporiales</taxon>
        <taxon>Kineosporiaceae</taxon>
        <taxon>Kineosporia</taxon>
    </lineage>
</organism>
<dbReference type="AlphaFoldDB" id="A0A9X1SYV7"/>
<keyword evidence="2 4" id="KW-0238">DNA-binding</keyword>
<evidence type="ECO:0000256" key="1">
    <source>
        <dbReference type="ARBA" id="ARBA00023015"/>
    </source>
</evidence>